<reference evidence="2 3" key="1">
    <citation type="journal article" date="2011" name="Mol. Biol. Evol.">
        <title>Comparative genomic analysis of fruiting body formation in Myxococcales.</title>
        <authorList>
            <person name="Huntley S."/>
            <person name="Hamann N."/>
            <person name="Wegener-Feldbrugge S."/>
            <person name="Treuner-Lange A."/>
            <person name="Kube M."/>
            <person name="Reinhardt R."/>
            <person name="Klages S."/>
            <person name="Muller R."/>
            <person name="Ronning C.M."/>
            <person name="Nierman W.C."/>
            <person name="Sogaard-Andersen L."/>
        </authorList>
    </citation>
    <scope>NUCLEOTIDE SEQUENCE [LARGE SCALE GENOMIC DNA]</scope>
    <source>
        <strain evidence="2 3">DW4/3-1</strain>
    </source>
</reference>
<evidence type="ECO:0000313" key="2">
    <source>
        <dbReference type="EMBL" id="ADO70040.1"/>
    </source>
</evidence>
<feature type="region of interest" description="Disordered" evidence="1">
    <location>
        <begin position="89"/>
        <end position="128"/>
    </location>
</feature>
<evidence type="ECO:0000256" key="1">
    <source>
        <dbReference type="SAM" id="MobiDB-lite"/>
    </source>
</evidence>
<proteinExistence type="predicted"/>
<accession>E3FCB7</accession>
<sequence length="159" mass="17206">MERHPCQRPSPLGADHRGLPLPLQDGARALPHEVCPRWQGDRPRVHAGRNVHGRQGPNGQRLGERPERPLPGAISPRALCAIHPHPLHRGRAGLSGRGGGGCATGGQPKQHEEQEARAHGVGHFIPDRASAIRPDVEVIETTKEFLSNRSQSLSIAKPD</sequence>
<dbReference type="Proteomes" id="UP000001351">
    <property type="component" value="Chromosome"/>
</dbReference>
<gene>
    <name evidence="2" type="ordered locus">STAUR_2236</name>
</gene>
<feature type="compositionally biased region" description="Basic and acidic residues" evidence="1">
    <location>
        <begin position="109"/>
        <end position="118"/>
    </location>
</feature>
<keyword evidence="3" id="KW-1185">Reference proteome</keyword>
<organism evidence="2 3">
    <name type="scientific">Stigmatella aurantiaca (strain DW4/3-1)</name>
    <dbReference type="NCBI Taxonomy" id="378806"/>
    <lineage>
        <taxon>Bacteria</taxon>
        <taxon>Pseudomonadati</taxon>
        <taxon>Myxococcota</taxon>
        <taxon>Myxococcia</taxon>
        <taxon>Myxococcales</taxon>
        <taxon>Cystobacterineae</taxon>
        <taxon>Archangiaceae</taxon>
        <taxon>Stigmatella</taxon>
    </lineage>
</organism>
<dbReference type="AlphaFoldDB" id="E3FCB7"/>
<name>E3FCB7_STIAD</name>
<dbReference type="HOGENOM" id="CLU_1659680_0_0_7"/>
<protein>
    <submittedName>
        <fullName evidence="2">Uncharacterized protein</fullName>
    </submittedName>
</protein>
<dbReference type="STRING" id="378806.STAUR_2236"/>
<dbReference type="KEGG" id="sur:STAUR_2236"/>
<evidence type="ECO:0000313" key="3">
    <source>
        <dbReference type="Proteomes" id="UP000001351"/>
    </source>
</evidence>
<feature type="compositionally biased region" description="Gly residues" evidence="1">
    <location>
        <begin position="93"/>
        <end position="104"/>
    </location>
</feature>
<feature type="compositionally biased region" description="Basic and acidic residues" evidence="1">
    <location>
        <begin position="30"/>
        <end position="44"/>
    </location>
</feature>
<feature type="region of interest" description="Disordered" evidence="1">
    <location>
        <begin position="1"/>
        <end position="74"/>
    </location>
</feature>
<dbReference type="EMBL" id="CP002271">
    <property type="protein sequence ID" value="ADO70040.1"/>
    <property type="molecule type" value="Genomic_DNA"/>
</dbReference>